<feature type="transmembrane region" description="Helical" evidence="8">
    <location>
        <begin position="91"/>
        <end position="111"/>
    </location>
</feature>
<evidence type="ECO:0000313" key="9">
    <source>
        <dbReference type="EMBL" id="PGH21633.1"/>
    </source>
</evidence>
<evidence type="ECO:0000256" key="3">
    <source>
        <dbReference type="ARBA" id="ARBA00022448"/>
    </source>
</evidence>
<evidence type="ECO:0000256" key="1">
    <source>
        <dbReference type="ARBA" id="ARBA00004141"/>
    </source>
</evidence>
<keyword evidence="3" id="KW-0813">Transport</keyword>
<keyword evidence="6 8" id="KW-0472">Membrane</keyword>
<comment type="similarity">
    <text evidence="2">Belongs to the SLC29A/ENT transporter (TC 2.A.57) family.</text>
</comment>
<dbReference type="OrthoDB" id="46396at2759"/>
<gene>
    <name evidence="9" type="ORF">AJ80_03066</name>
</gene>
<sequence>MVVSRVRQLLAPRVSYERLQDGRDPEERDEDDIHDGVAASTVLAEPPFSWLEYAIFLWMGVSMLWAWNMFLAATPYFQRRFASDPWVLSHFQSSILSVSTVTNLACVLVLAKLQQNASYPRRIVLSLLLNIVIFTLLACSTVLFHGASVGVYFTFLLVMVFGASLATGMNQNGIFAYVTGFGRGEYTQAIMAGQGVAGVLPCIVQILSVLAVPERKEATDANAESEEDMQYQSSKSAFAYFATATGVSGIALFAFLHLVRRQHALRHIRSKSIASEDPNEEITSSASSSSSSSSAQPKKSIPLWTLFRKLRWLALALFVCFTITMIFPVYTAAIRSVRDTDSSSPTDIPRMFQPAIFIPLAFLLWNVGDLLGRIILLVPSLSLTHRPRALFFLSLSRVLFIPLYTMCNVRGRGAVVDSDLFYLFIVQFLFGATNGYIGGSCMVGAGEWVDVEEREASGAFMGLMLVGGLTAGSLASFAVAV</sequence>
<dbReference type="PANTHER" id="PTHR10332">
    <property type="entry name" value="EQUILIBRATIVE NUCLEOSIDE TRANSPORTER"/>
    <property type="match status" value="1"/>
</dbReference>
<reference evidence="9" key="1">
    <citation type="submission" date="2017-10" db="EMBL/GenBank/DDBJ databases">
        <title>Comparative genomics in systemic dimorphic fungi from Ajellomycetaceae.</title>
        <authorList>
            <person name="Munoz J.F."/>
            <person name="Mcewen J.G."/>
            <person name="Clay O.K."/>
            <person name="Cuomo C.A."/>
        </authorList>
    </citation>
    <scope>NUCLEOTIDE SEQUENCE [LARGE SCALE GENOMIC DNA]</scope>
    <source>
        <strain evidence="9">UAMH7299</strain>
    </source>
</reference>
<evidence type="ECO:0000313" key="10">
    <source>
        <dbReference type="Proteomes" id="UP000224634"/>
    </source>
</evidence>
<proteinExistence type="inferred from homology"/>
<dbReference type="Pfam" id="PF01733">
    <property type="entry name" value="Nucleoside_tran"/>
    <property type="match status" value="1"/>
</dbReference>
<evidence type="ECO:0000256" key="2">
    <source>
        <dbReference type="ARBA" id="ARBA00007965"/>
    </source>
</evidence>
<keyword evidence="5 8" id="KW-1133">Transmembrane helix</keyword>
<dbReference type="GO" id="GO:0015205">
    <property type="term" value="F:nucleobase transmembrane transporter activity"/>
    <property type="evidence" value="ECO:0007669"/>
    <property type="project" value="TreeGrafter"/>
</dbReference>
<evidence type="ECO:0008006" key="11">
    <source>
        <dbReference type="Google" id="ProtNLM"/>
    </source>
</evidence>
<dbReference type="PRINTS" id="PR01130">
    <property type="entry name" value="DERENTRNSPRT"/>
</dbReference>
<comment type="caution">
    <text evidence="9">The sequence shown here is derived from an EMBL/GenBank/DDBJ whole genome shotgun (WGS) entry which is preliminary data.</text>
</comment>
<feature type="transmembrane region" description="Helical" evidence="8">
    <location>
        <begin position="354"/>
        <end position="377"/>
    </location>
</feature>
<feature type="transmembrane region" description="Helical" evidence="8">
    <location>
        <begin position="312"/>
        <end position="334"/>
    </location>
</feature>
<protein>
    <recommendedName>
        <fullName evidence="11">Nucleoside transporter</fullName>
    </recommendedName>
</protein>
<dbReference type="Proteomes" id="UP000224634">
    <property type="component" value="Unassembled WGS sequence"/>
</dbReference>
<dbReference type="GO" id="GO:0005886">
    <property type="term" value="C:plasma membrane"/>
    <property type="evidence" value="ECO:0007669"/>
    <property type="project" value="TreeGrafter"/>
</dbReference>
<dbReference type="GO" id="GO:0034257">
    <property type="term" value="F:nicotinamide riboside transmembrane transporter activity"/>
    <property type="evidence" value="ECO:0007669"/>
    <property type="project" value="TreeGrafter"/>
</dbReference>
<accession>A0A2B7YKT9</accession>
<feature type="transmembrane region" description="Helical" evidence="8">
    <location>
        <begin position="237"/>
        <end position="259"/>
    </location>
</feature>
<evidence type="ECO:0000256" key="6">
    <source>
        <dbReference type="ARBA" id="ARBA00023136"/>
    </source>
</evidence>
<feature type="transmembrane region" description="Helical" evidence="8">
    <location>
        <begin position="458"/>
        <end position="480"/>
    </location>
</feature>
<organism evidence="9 10">
    <name type="scientific">Polytolypa hystricis (strain UAMH7299)</name>
    <dbReference type="NCBI Taxonomy" id="1447883"/>
    <lineage>
        <taxon>Eukaryota</taxon>
        <taxon>Fungi</taxon>
        <taxon>Dikarya</taxon>
        <taxon>Ascomycota</taxon>
        <taxon>Pezizomycotina</taxon>
        <taxon>Eurotiomycetes</taxon>
        <taxon>Eurotiomycetidae</taxon>
        <taxon>Onygenales</taxon>
        <taxon>Onygenales incertae sedis</taxon>
        <taxon>Polytolypa</taxon>
    </lineage>
</organism>
<feature type="transmembrane region" description="Helical" evidence="8">
    <location>
        <begin position="123"/>
        <end position="144"/>
    </location>
</feature>
<evidence type="ECO:0000256" key="4">
    <source>
        <dbReference type="ARBA" id="ARBA00022692"/>
    </source>
</evidence>
<dbReference type="STRING" id="1447883.A0A2B7YKT9"/>
<dbReference type="PANTHER" id="PTHR10332:SF88">
    <property type="entry name" value="EQUILIBRATIVE NUCLEOSIDE TRANSPORTER 1, ISOFORM A"/>
    <property type="match status" value="1"/>
</dbReference>
<dbReference type="GO" id="GO:0000329">
    <property type="term" value="C:fungal-type vacuole membrane"/>
    <property type="evidence" value="ECO:0007669"/>
    <property type="project" value="TreeGrafter"/>
</dbReference>
<evidence type="ECO:0000256" key="8">
    <source>
        <dbReference type="SAM" id="Phobius"/>
    </source>
</evidence>
<feature type="region of interest" description="Disordered" evidence="7">
    <location>
        <begin position="276"/>
        <end position="297"/>
    </location>
</feature>
<comment type="subcellular location">
    <subcellularLocation>
        <location evidence="1">Membrane</location>
        <topology evidence="1">Multi-pass membrane protein</topology>
    </subcellularLocation>
</comment>
<feature type="transmembrane region" description="Helical" evidence="8">
    <location>
        <begin position="150"/>
        <end position="168"/>
    </location>
</feature>
<evidence type="ECO:0000256" key="7">
    <source>
        <dbReference type="SAM" id="MobiDB-lite"/>
    </source>
</evidence>
<feature type="transmembrane region" description="Helical" evidence="8">
    <location>
        <begin position="389"/>
        <end position="406"/>
    </location>
</feature>
<dbReference type="SUPFAM" id="SSF103473">
    <property type="entry name" value="MFS general substrate transporter"/>
    <property type="match status" value="1"/>
</dbReference>
<feature type="compositionally biased region" description="Low complexity" evidence="7">
    <location>
        <begin position="284"/>
        <end position="295"/>
    </location>
</feature>
<feature type="transmembrane region" description="Helical" evidence="8">
    <location>
        <begin position="189"/>
        <end position="212"/>
    </location>
</feature>
<dbReference type="AlphaFoldDB" id="A0A2B7YKT9"/>
<dbReference type="EMBL" id="PDNA01000032">
    <property type="protein sequence ID" value="PGH21633.1"/>
    <property type="molecule type" value="Genomic_DNA"/>
</dbReference>
<dbReference type="InterPro" id="IPR036259">
    <property type="entry name" value="MFS_trans_sf"/>
</dbReference>
<name>A0A2B7YKT9_POLH7</name>
<dbReference type="PIRSF" id="PIRSF016379">
    <property type="entry name" value="ENT"/>
    <property type="match status" value="1"/>
</dbReference>
<feature type="transmembrane region" description="Helical" evidence="8">
    <location>
        <begin position="50"/>
        <end position="71"/>
    </location>
</feature>
<keyword evidence="10" id="KW-1185">Reference proteome</keyword>
<dbReference type="InterPro" id="IPR002259">
    <property type="entry name" value="Eqnu_transpt"/>
</dbReference>
<evidence type="ECO:0000256" key="5">
    <source>
        <dbReference type="ARBA" id="ARBA00022989"/>
    </source>
</evidence>
<feature type="transmembrane region" description="Helical" evidence="8">
    <location>
        <begin position="421"/>
        <end position="446"/>
    </location>
</feature>
<keyword evidence="4 8" id="KW-0812">Transmembrane</keyword>